<dbReference type="Pfam" id="PF03816">
    <property type="entry name" value="LytR_cpsA_psr"/>
    <property type="match status" value="1"/>
</dbReference>
<accession>A0A6G1X1U3</accession>
<dbReference type="Gene3D" id="3.40.630.190">
    <property type="entry name" value="LCP protein"/>
    <property type="match status" value="1"/>
</dbReference>
<feature type="domain" description="Cell envelope-related transcriptional attenuator" evidence="6">
    <location>
        <begin position="85"/>
        <end position="236"/>
    </location>
</feature>
<dbReference type="Proteomes" id="UP000480185">
    <property type="component" value="Unassembled WGS sequence"/>
</dbReference>
<dbReference type="EMBL" id="WJNH01000001">
    <property type="protein sequence ID" value="MRG84798.1"/>
    <property type="molecule type" value="Genomic_DNA"/>
</dbReference>
<feature type="transmembrane region" description="Helical" evidence="5">
    <location>
        <begin position="20"/>
        <end position="37"/>
    </location>
</feature>
<dbReference type="RefSeq" id="WP_153726774.1">
    <property type="nucleotide sequence ID" value="NZ_WJNH01000001.1"/>
</dbReference>
<protein>
    <submittedName>
        <fullName evidence="7">Transcriptional regulator LytR</fullName>
    </submittedName>
</protein>
<keyword evidence="8" id="KW-1185">Reference proteome</keyword>
<dbReference type="NCBIfam" id="TIGR00350">
    <property type="entry name" value="lytR_cpsA_psr"/>
    <property type="match status" value="1"/>
</dbReference>
<evidence type="ECO:0000256" key="1">
    <source>
        <dbReference type="ARBA" id="ARBA00006068"/>
    </source>
</evidence>
<evidence type="ECO:0000256" key="3">
    <source>
        <dbReference type="ARBA" id="ARBA00022968"/>
    </source>
</evidence>
<evidence type="ECO:0000256" key="2">
    <source>
        <dbReference type="ARBA" id="ARBA00022692"/>
    </source>
</evidence>
<reference evidence="7 8" key="1">
    <citation type="submission" date="2019-11" db="EMBL/GenBank/DDBJ databases">
        <authorList>
            <person name="Li J."/>
        </authorList>
    </citation>
    <scope>NUCLEOTIDE SEQUENCE [LARGE SCALE GENOMIC DNA]</scope>
    <source>
        <strain evidence="7 8">J4</strain>
    </source>
</reference>
<comment type="caution">
    <text evidence="7">The sequence shown here is derived from an EMBL/GenBank/DDBJ whole genome shotgun (WGS) entry which is preliminary data.</text>
</comment>
<dbReference type="AlphaFoldDB" id="A0A6G1X1U3"/>
<organism evidence="7 8">
    <name type="scientific">Salinibacillus xinjiangensis</name>
    <dbReference type="NCBI Taxonomy" id="1229268"/>
    <lineage>
        <taxon>Bacteria</taxon>
        <taxon>Bacillati</taxon>
        <taxon>Bacillota</taxon>
        <taxon>Bacilli</taxon>
        <taxon>Bacillales</taxon>
        <taxon>Bacillaceae</taxon>
        <taxon>Salinibacillus</taxon>
    </lineage>
</organism>
<evidence type="ECO:0000313" key="8">
    <source>
        <dbReference type="Proteomes" id="UP000480185"/>
    </source>
</evidence>
<dbReference type="PANTHER" id="PTHR33392:SF6">
    <property type="entry name" value="POLYISOPRENYL-TEICHOIC ACID--PEPTIDOGLYCAN TEICHOIC ACID TRANSFERASE TAGU"/>
    <property type="match status" value="1"/>
</dbReference>
<gene>
    <name evidence="7" type="ORF">GH754_00495</name>
</gene>
<name>A0A6G1X1U3_9BACI</name>
<evidence type="ECO:0000313" key="7">
    <source>
        <dbReference type="EMBL" id="MRG84798.1"/>
    </source>
</evidence>
<dbReference type="InterPro" id="IPR050922">
    <property type="entry name" value="LytR/CpsA/Psr_CW_biosynth"/>
</dbReference>
<evidence type="ECO:0000256" key="5">
    <source>
        <dbReference type="SAM" id="Phobius"/>
    </source>
</evidence>
<evidence type="ECO:0000256" key="4">
    <source>
        <dbReference type="ARBA" id="ARBA00022989"/>
    </source>
</evidence>
<dbReference type="InterPro" id="IPR004474">
    <property type="entry name" value="LytR_CpsA_psr"/>
</dbReference>
<comment type="similarity">
    <text evidence="1">Belongs to the LytR/CpsA/Psr (LCP) family.</text>
</comment>
<dbReference type="GO" id="GO:0071555">
    <property type="term" value="P:cell wall organization"/>
    <property type="evidence" value="ECO:0007669"/>
    <property type="project" value="UniProtKB-KW"/>
</dbReference>
<dbReference type="PANTHER" id="PTHR33392">
    <property type="entry name" value="POLYISOPRENYL-TEICHOIC ACID--PEPTIDOGLYCAN TEICHOIC ACID TRANSFERASE TAGU"/>
    <property type="match status" value="1"/>
</dbReference>
<keyword evidence="3" id="KW-0735">Signal-anchor</keyword>
<keyword evidence="5" id="KW-0472">Membrane</keyword>
<keyword evidence="4 5" id="KW-1133">Transmembrane helix</keyword>
<keyword evidence="2 5" id="KW-0812">Transmembrane</keyword>
<evidence type="ECO:0000259" key="6">
    <source>
        <dbReference type="Pfam" id="PF03816"/>
    </source>
</evidence>
<proteinExistence type="inferred from homology"/>
<dbReference type="OrthoDB" id="27330at2"/>
<sequence>MGKRTERVKSKKKRLKKILLVLLIIGLGIGAYVFSIYHDVKQTVEDELHETITNIEYNPKKVQSGKETLNILLMGVDERENDIGRADTLIMLSLNPSTESMQMISIPRDTYTDIIGYGKKDKINHSYPFGVLETGTTKGGTDMTVATVENFLDVELDYYVRMNMEGLTELVDAIDGITVDNPIEFTQNGDQFPKGEVHLDGPRAMNYVRMRKQDPEGDMGRNLRQRLVIQGIIEKGASVGSVTRIDDILDVLGQNMTTNMTFDEMKDIFKNYRSARHNQNNYQITGKGQYIGDIWYLMVADEEIQKVHQMIDDFSSKQ</sequence>